<evidence type="ECO:0000313" key="3">
    <source>
        <dbReference type="Proteomes" id="UP000274843"/>
    </source>
</evidence>
<gene>
    <name evidence="2" type="ORF">EDD35_8025</name>
</gene>
<evidence type="ECO:0000256" key="1">
    <source>
        <dbReference type="SAM" id="MobiDB-lite"/>
    </source>
</evidence>
<dbReference type="RefSeq" id="WP_231961079.1">
    <property type="nucleotide sequence ID" value="NZ_RKHY01000002.1"/>
</dbReference>
<proteinExistence type="predicted"/>
<evidence type="ECO:0008006" key="4">
    <source>
        <dbReference type="Google" id="ProtNLM"/>
    </source>
</evidence>
<protein>
    <recommendedName>
        <fullName evidence="4">ABM domain-containing protein</fullName>
    </recommendedName>
</protein>
<name>A0A3N2G757_9PSEU</name>
<comment type="caution">
    <text evidence="2">The sequence shown here is derived from an EMBL/GenBank/DDBJ whole genome shotgun (WGS) entry which is preliminary data.</text>
</comment>
<dbReference type="EMBL" id="RKHY01000002">
    <property type="protein sequence ID" value="ROS32260.1"/>
    <property type="molecule type" value="Genomic_DNA"/>
</dbReference>
<organism evidence="2 3">
    <name type="scientific">Amycolatopsis thermoflava</name>
    <dbReference type="NCBI Taxonomy" id="84480"/>
    <lineage>
        <taxon>Bacteria</taxon>
        <taxon>Bacillati</taxon>
        <taxon>Actinomycetota</taxon>
        <taxon>Actinomycetes</taxon>
        <taxon>Pseudonocardiales</taxon>
        <taxon>Pseudonocardiaceae</taxon>
        <taxon>Amycolatopsis</taxon>
        <taxon>Amycolatopsis methanolica group</taxon>
    </lineage>
</organism>
<dbReference type="Gene3D" id="3.30.70.100">
    <property type="match status" value="1"/>
</dbReference>
<dbReference type="AlphaFoldDB" id="A0A3N2G757"/>
<dbReference type="SUPFAM" id="SSF54909">
    <property type="entry name" value="Dimeric alpha+beta barrel"/>
    <property type="match status" value="1"/>
</dbReference>
<feature type="region of interest" description="Disordered" evidence="1">
    <location>
        <begin position="16"/>
        <end position="35"/>
    </location>
</feature>
<sequence>MVDRFRPRLRPLAQRRKVEGYRRRRRDAASTGEGVEGVFARSTTVQAHQDTIDAGIAHMRDEVMPELMDMPGCVGLSMLVDRESGRCIATTSWESMEAMRDSADRVRPLRDHAAEVMGGNRAQVDEWEIAVLHRTRPAPEGACCRVTWTRFDQLDRAIDTYRMGLLPELERLDGFCSASLMIDREAGIAVSSVTYDSHANMASTRNRADALRSRGAEEAGVEILEVAEFELALAHLRVPEMA</sequence>
<reference evidence="2 3" key="1">
    <citation type="submission" date="2018-11" db="EMBL/GenBank/DDBJ databases">
        <title>Sequencing the genomes of 1000 actinobacteria strains.</title>
        <authorList>
            <person name="Klenk H.-P."/>
        </authorList>
    </citation>
    <scope>NUCLEOTIDE SEQUENCE [LARGE SCALE GENOMIC DNA]</scope>
    <source>
        <strain evidence="2 3">DSM 44348</strain>
    </source>
</reference>
<dbReference type="InterPro" id="IPR011008">
    <property type="entry name" value="Dimeric_a/b-barrel"/>
</dbReference>
<dbReference type="GeneID" id="301849230"/>
<accession>A0A3N2G757</accession>
<dbReference type="Proteomes" id="UP000274843">
    <property type="component" value="Unassembled WGS sequence"/>
</dbReference>
<keyword evidence="3" id="KW-1185">Reference proteome</keyword>
<evidence type="ECO:0000313" key="2">
    <source>
        <dbReference type="EMBL" id="ROS32260.1"/>
    </source>
</evidence>